<feature type="transmembrane region" description="Helical" evidence="1">
    <location>
        <begin position="12"/>
        <end position="32"/>
    </location>
</feature>
<protein>
    <submittedName>
        <fullName evidence="2">Prepilin-type N-terminal cleavage/methylation domain-containing protein</fullName>
    </submittedName>
</protein>
<dbReference type="Proteomes" id="UP001500542">
    <property type="component" value="Unassembled WGS sequence"/>
</dbReference>
<keyword evidence="1" id="KW-1133">Transmembrane helix</keyword>
<name>A0ABP3ZPI4_9ACTN</name>
<reference evidence="3" key="1">
    <citation type="journal article" date="2019" name="Int. J. Syst. Evol. Microbiol.">
        <title>The Global Catalogue of Microorganisms (GCM) 10K type strain sequencing project: providing services to taxonomists for standard genome sequencing and annotation.</title>
        <authorList>
            <consortium name="The Broad Institute Genomics Platform"/>
            <consortium name="The Broad Institute Genome Sequencing Center for Infectious Disease"/>
            <person name="Wu L."/>
            <person name="Ma J."/>
        </authorList>
    </citation>
    <scope>NUCLEOTIDE SEQUENCE [LARGE SCALE GENOMIC DNA]</scope>
    <source>
        <strain evidence="3">JCM 10977</strain>
    </source>
</reference>
<dbReference type="EMBL" id="BAAAHK010000002">
    <property type="protein sequence ID" value="GAA0925312.1"/>
    <property type="molecule type" value="Genomic_DNA"/>
</dbReference>
<evidence type="ECO:0000256" key="1">
    <source>
        <dbReference type="SAM" id="Phobius"/>
    </source>
</evidence>
<dbReference type="Pfam" id="PF07963">
    <property type="entry name" value="N_methyl"/>
    <property type="match status" value="1"/>
</dbReference>
<dbReference type="RefSeq" id="WP_343964269.1">
    <property type="nucleotide sequence ID" value="NZ_BAAAHK010000002.1"/>
</dbReference>
<evidence type="ECO:0000313" key="3">
    <source>
        <dbReference type="Proteomes" id="UP001500542"/>
    </source>
</evidence>
<gene>
    <name evidence="2" type="ORF">GCM10009554_04720</name>
</gene>
<sequence>MQLRDRIRSEGGFTLVELLVAIVILGIITVPLSGTVVSALKNTGATQDRMALSHDAQLSSSYFARDVAGVGIRDYDSVNGNSLPFKSSVQRNAAYNQGGYTCGGAGTPVAALRLLSDSWDPADSMTTPETVVVAYYLKTVAGGIELHRLKCSGSDTPVDVPIAHNVKAGSVTVTCSSTCESATVPNEITLRLVTTKPSVGDYPITLNGQRRQS</sequence>
<keyword evidence="1" id="KW-0812">Transmembrane</keyword>
<dbReference type="InterPro" id="IPR045584">
    <property type="entry name" value="Pilin-like"/>
</dbReference>
<dbReference type="NCBIfam" id="TIGR02532">
    <property type="entry name" value="IV_pilin_GFxxxE"/>
    <property type="match status" value="1"/>
</dbReference>
<comment type="caution">
    <text evidence="2">The sequence shown here is derived from an EMBL/GenBank/DDBJ whole genome shotgun (WGS) entry which is preliminary data.</text>
</comment>
<dbReference type="InterPro" id="IPR012902">
    <property type="entry name" value="N_methyl_site"/>
</dbReference>
<dbReference type="SUPFAM" id="SSF54523">
    <property type="entry name" value="Pili subunits"/>
    <property type="match status" value="1"/>
</dbReference>
<accession>A0ABP3ZPI4</accession>
<proteinExistence type="predicted"/>
<organism evidence="2 3">
    <name type="scientific">Kribbella koreensis</name>
    <dbReference type="NCBI Taxonomy" id="57909"/>
    <lineage>
        <taxon>Bacteria</taxon>
        <taxon>Bacillati</taxon>
        <taxon>Actinomycetota</taxon>
        <taxon>Actinomycetes</taxon>
        <taxon>Propionibacteriales</taxon>
        <taxon>Kribbellaceae</taxon>
        <taxon>Kribbella</taxon>
    </lineage>
</organism>
<keyword evidence="3" id="KW-1185">Reference proteome</keyword>
<evidence type="ECO:0000313" key="2">
    <source>
        <dbReference type="EMBL" id="GAA0925312.1"/>
    </source>
</evidence>
<keyword evidence="1" id="KW-0472">Membrane</keyword>